<protein>
    <submittedName>
        <fullName evidence="3">LysM domain-containing protein</fullName>
    </submittedName>
</protein>
<proteinExistence type="predicted"/>
<sequence length="95" mass="10684">MDVSNKKEKWGAASSLVCKEQNLRSVQRLKWLNEITKPRPPAQMLPAAITCSPSLYIPEDTVHKDWSGEMVLSVKNNVTCNTLQRMNNIEETAVA</sequence>
<evidence type="ECO:0000313" key="2">
    <source>
        <dbReference type="Proteomes" id="UP000050794"/>
    </source>
</evidence>
<evidence type="ECO:0000313" key="3">
    <source>
        <dbReference type="WBParaSite" id="TCNE_0000266401-mRNA-1"/>
    </source>
</evidence>
<dbReference type="WBParaSite" id="TCNE_0000266401-mRNA-1">
    <property type="protein sequence ID" value="TCNE_0000266401-mRNA-1"/>
    <property type="gene ID" value="TCNE_0000266401"/>
</dbReference>
<reference evidence="3" key="1">
    <citation type="submission" date="2016-06" db="UniProtKB">
        <authorList>
            <consortium name="WormBaseParasite"/>
        </authorList>
    </citation>
    <scope>IDENTIFICATION</scope>
</reference>
<dbReference type="AlphaFoldDB" id="A0A183U2E4"/>
<evidence type="ECO:0000313" key="1">
    <source>
        <dbReference type="EMBL" id="VDM28381.1"/>
    </source>
</evidence>
<accession>A0A183U2E4</accession>
<name>A0A183U2E4_TOXCA</name>
<dbReference type="Proteomes" id="UP000050794">
    <property type="component" value="Unassembled WGS sequence"/>
</dbReference>
<dbReference type="EMBL" id="UYWY01002826">
    <property type="protein sequence ID" value="VDM28381.1"/>
    <property type="molecule type" value="Genomic_DNA"/>
</dbReference>
<reference evidence="1 2" key="2">
    <citation type="submission" date="2018-11" db="EMBL/GenBank/DDBJ databases">
        <authorList>
            <consortium name="Pathogen Informatics"/>
        </authorList>
    </citation>
    <scope>NUCLEOTIDE SEQUENCE [LARGE SCALE GENOMIC DNA]</scope>
</reference>
<organism evidence="2 3">
    <name type="scientific">Toxocara canis</name>
    <name type="common">Canine roundworm</name>
    <dbReference type="NCBI Taxonomy" id="6265"/>
    <lineage>
        <taxon>Eukaryota</taxon>
        <taxon>Metazoa</taxon>
        <taxon>Ecdysozoa</taxon>
        <taxon>Nematoda</taxon>
        <taxon>Chromadorea</taxon>
        <taxon>Rhabditida</taxon>
        <taxon>Spirurina</taxon>
        <taxon>Ascaridomorpha</taxon>
        <taxon>Ascaridoidea</taxon>
        <taxon>Toxocaridae</taxon>
        <taxon>Toxocara</taxon>
    </lineage>
</organism>
<gene>
    <name evidence="1" type="ORF">TCNE_LOCUS2664</name>
</gene>
<keyword evidence="2" id="KW-1185">Reference proteome</keyword>